<accession>A0A1X7SQ28</accession>
<dbReference type="EnsemblMetazoa" id="Aqu2.1.04152_001">
    <property type="protein sequence ID" value="Aqu2.1.04152_001"/>
    <property type="gene ID" value="Aqu2.1.04152"/>
</dbReference>
<reference evidence="3" key="1">
    <citation type="submission" date="2017-05" db="UniProtKB">
        <authorList>
            <consortium name="EnsemblMetazoa"/>
        </authorList>
    </citation>
    <scope>IDENTIFICATION</scope>
</reference>
<evidence type="ECO:0000313" key="3">
    <source>
        <dbReference type="EnsemblMetazoa" id="Aqu2.1.04152_001"/>
    </source>
</evidence>
<dbReference type="Pfam" id="PF01436">
    <property type="entry name" value="NHL"/>
    <property type="match status" value="2"/>
</dbReference>
<keyword evidence="1" id="KW-0677">Repeat</keyword>
<dbReference type="InterPro" id="IPR050952">
    <property type="entry name" value="TRIM-NHL_E3_ligases"/>
</dbReference>
<organism evidence="3">
    <name type="scientific">Amphimedon queenslandica</name>
    <name type="common">Sponge</name>
    <dbReference type="NCBI Taxonomy" id="400682"/>
    <lineage>
        <taxon>Eukaryota</taxon>
        <taxon>Metazoa</taxon>
        <taxon>Porifera</taxon>
        <taxon>Demospongiae</taxon>
        <taxon>Heteroscleromorpha</taxon>
        <taxon>Haplosclerida</taxon>
        <taxon>Niphatidae</taxon>
        <taxon>Amphimedon</taxon>
    </lineage>
</organism>
<dbReference type="PROSITE" id="PS51125">
    <property type="entry name" value="NHL"/>
    <property type="match status" value="2"/>
</dbReference>
<dbReference type="AlphaFoldDB" id="A0A1X7SQ28"/>
<dbReference type="PANTHER" id="PTHR24104:SF25">
    <property type="entry name" value="PROTEIN LIN-41"/>
    <property type="match status" value="1"/>
</dbReference>
<name>A0A1X7SQ28_AMPQE</name>
<proteinExistence type="predicted"/>
<feature type="repeat" description="NHL" evidence="2">
    <location>
        <begin position="1"/>
        <end position="38"/>
    </location>
</feature>
<dbReference type="OrthoDB" id="342730at2759"/>
<dbReference type="GO" id="GO:0008270">
    <property type="term" value="F:zinc ion binding"/>
    <property type="evidence" value="ECO:0007669"/>
    <property type="project" value="UniProtKB-KW"/>
</dbReference>
<dbReference type="Gene3D" id="2.120.10.30">
    <property type="entry name" value="TolB, C-terminal domain"/>
    <property type="match status" value="1"/>
</dbReference>
<dbReference type="eggNOG" id="KOG2177">
    <property type="taxonomic scope" value="Eukaryota"/>
</dbReference>
<dbReference type="PANTHER" id="PTHR24104">
    <property type="entry name" value="E3 UBIQUITIN-PROTEIN LIGASE NHLRC1-RELATED"/>
    <property type="match status" value="1"/>
</dbReference>
<protein>
    <recommendedName>
        <fullName evidence="4">SMP-30/Gluconolactonase/LRE-like region domain-containing protein</fullName>
    </recommendedName>
</protein>
<dbReference type="OMA" id="WDPGQFR"/>
<dbReference type="InterPro" id="IPR001258">
    <property type="entry name" value="NHL_repeat"/>
</dbReference>
<sequence length="130" mass="14251">GGAGDGEFKSPHDIAIDSEGLVYVTDYNNHRVQKFTHDGKYLSKFGSEGSGPGQLKSPAGIAVDNAGLVYVSEQSNHRVSIFTSDRVFVRSFGEKGANEDQFQSPYGEMTFDKDGLLYICDNANNRLVMY</sequence>
<evidence type="ECO:0008006" key="4">
    <source>
        <dbReference type="Google" id="ProtNLM"/>
    </source>
</evidence>
<evidence type="ECO:0000256" key="2">
    <source>
        <dbReference type="PROSITE-ProRule" id="PRU00504"/>
    </source>
</evidence>
<dbReference type="InParanoid" id="A0A1X7SQ28"/>
<dbReference type="InterPro" id="IPR011042">
    <property type="entry name" value="6-blade_b-propeller_TolB-like"/>
</dbReference>
<dbReference type="SUPFAM" id="SSF63829">
    <property type="entry name" value="Calcium-dependent phosphotriesterase"/>
    <property type="match status" value="1"/>
</dbReference>
<evidence type="ECO:0000256" key="1">
    <source>
        <dbReference type="ARBA" id="ARBA00022737"/>
    </source>
</evidence>
<feature type="repeat" description="NHL" evidence="2">
    <location>
        <begin position="42"/>
        <end position="85"/>
    </location>
</feature>